<evidence type="ECO:0000259" key="7">
    <source>
        <dbReference type="Pfam" id="PF02776"/>
    </source>
</evidence>
<comment type="caution">
    <text evidence="8">The sequence shown here is derived from an EMBL/GenBank/DDBJ whole genome shotgun (WGS) entry which is preliminary data.</text>
</comment>
<dbReference type="SUPFAM" id="SSF52518">
    <property type="entry name" value="Thiamin diphosphate-binding fold (THDP-binding)"/>
    <property type="match status" value="2"/>
</dbReference>
<dbReference type="PANTHER" id="PTHR18968:SF164">
    <property type="entry name" value="PYRUVATE DECARBOXYLASE"/>
    <property type="match status" value="1"/>
</dbReference>
<evidence type="ECO:0000313" key="9">
    <source>
        <dbReference type="Proteomes" id="UP000298030"/>
    </source>
</evidence>
<dbReference type="GO" id="GO:0005739">
    <property type="term" value="C:mitochondrion"/>
    <property type="evidence" value="ECO:0007669"/>
    <property type="project" value="UniProtKB-SubCell"/>
</dbReference>
<evidence type="ECO:0000256" key="2">
    <source>
        <dbReference type="ARBA" id="ARBA00007812"/>
    </source>
</evidence>
<evidence type="ECO:0000313" key="8">
    <source>
        <dbReference type="EMBL" id="TEB27395.1"/>
    </source>
</evidence>
<evidence type="ECO:0000256" key="5">
    <source>
        <dbReference type="SAM" id="MobiDB-lite"/>
    </source>
</evidence>
<dbReference type="InterPro" id="IPR045229">
    <property type="entry name" value="TPP_enz"/>
</dbReference>
<dbReference type="GO" id="GO:0009097">
    <property type="term" value="P:isoleucine biosynthetic process"/>
    <property type="evidence" value="ECO:0007669"/>
    <property type="project" value="TreeGrafter"/>
</dbReference>
<keyword evidence="3" id="KW-0786">Thiamine pyrophosphate</keyword>
<dbReference type="Proteomes" id="UP000298030">
    <property type="component" value="Unassembled WGS sequence"/>
</dbReference>
<comment type="subcellular location">
    <subcellularLocation>
        <location evidence="1">Mitochondrion</location>
    </subcellularLocation>
</comment>
<dbReference type="GO" id="GO:0009099">
    <property type="term" value="P:L-valine biosynthetic process"/>
    <property type="evidence" value="ECO:0007669"/>
    <property type="project" value="TreeGrafter"/>
</dbReference>
<feature type="domain" description="Thiamine pyrophosphate enzyme N-terminal TPP-binding" evidence="7">
    <location>
        <begin position="5"/>
        <end position="116"/>
    </location>
</feature>
<dbReference type="GO" id="GO:0030976">
    <property type="term" value="F:thiamine pyrophosphate binding"/>
    <property type="evidence" value="ECO:0007669"/>
    <property type="project" value="InterPro"/>
</dbReference>
<evidence type="ECO:0000256" key="3">
    <source>
        <dbReference type="ARBA" id="ARBA00023052"/>
    </source>
</evidence>
<dbReference type="GO" id="GO:0003984">
    <property type="term" value="F:acetolactate synthase activity"/>
    <property type="evidence" value="ECO:0007669"/>
    <property type="project" value="TreeGrafter"/>
</dbReference>
<feature type="domain" description="Thiamine pyrophosphate enzyme TPP-binding" evidence="6">
    <location>
        <begin position="466"/>
        <end position="585"/>
    </location>
</feature>
<reference evidence="8 9" key="1">
    <citation type="journal article" date="2019" name="Nat. Ecol. Evol.">
        <title>Megaphylogeny resolves global patterns of mushroom evolution.</title>
        <authorList>
            <person name="Varga T."/>
            <person name="Krizsan K."/>
            <person name="Foldi C."/>
            <person name="Dima B."/>
            <person name="Sanchez-Garcia M."/>
            <person name="Sanchez-Ramirez S."/>
            <person name="Szollosi G.J."/>
            <person name="Szarkandi J.G."/>
            <person name="Papp V."/>
            <person name="Albert L."/>
            <person name="Andreopoulos W."/>
            <person name="Angelini C."/>
            <person name="Antonin V."/>
            <person name="Barry K.W."/>
            <person name="Bougher N.L."/>
            <person name="Buchanan P."/>
            <person name="Buyck B."/>
            <person name="Bense V."/>
            <person name="Catcheside P."/>
            <person name="Chovatia M."/>
            <person name="Cooper J."/>
            <person name="Damon W."/>
            <person name="Desjardin D."/>
            <person name="Finy P."/>
            <person name="Geml J."/>
            <person name="Haridas S."/>
            <person name="Hughes K."/>
            <person name="Justo A."/>
            <person name="Karasinski D."/>
            <person name="Kautmanova I."/>
            <person name="Kiss B."/>
            <person name="Kocsube S."/>
            <person name="Kotiranta H."/>
            <person name="LaButti K.M."/>
            <person name="Lechner B.E."/>
            <person name="Liimatainen K."/>
            <person name="Lipzen A."/>
            <person name="Lukacs Z."/>
            <person name="Mihaltcheva S."/>
            <person name="Morgado L.N."/>
            <person name="Niskanen T."/>
            <person name="Noordeloos M.E."/>
            <person name="Ohm R.A."/>
            <person name="Ortiz-Santana B."/>
            <person name="Ovrebo C."/>
            <person name="Racz N."/>
            <person name="Riley R."/>
            <person name="Savchenko A."/>
            <person name="Shiryaev A."/>
            <person name="Soop K."/>
            <person name="Spirin V."/>
            <person name="Szebenyi C."/>
            <person name="Tomsovsky M."/>
            <person name="Tulloss R.E."/>
            <person name="Uehling J."/>
            <person name="Grigoriev I.V."/>
            <person name="Vagvolgyi C."/>
            <person name="Papp T."/>
            <person name="Martin F.M."/>
            <person name="Miettinen O."/>
            <person name="Hibbett D.S."/>
            <person name="Nagy L.G."/>
        </authorList>
    </citation>
    <scope>NUCLEOTIDE SEQUENCE [LARGE SCALE GENOMIC DNA]</scope>
    <source>
        <strain evidence="8 9">FP101781</strain>
    </source>
</reference>
<keyword evidence="9" id="KW-1185">Reference proteome</keyword>
<keyword evidence="4" id="KW-0496">Mitochondrion</keyword>
<accession>A0A4Y7SZW6</accession>
<evidence type="ECO:0000256" key="4">
    <source>
        <dbReference type="ARBA" id="ARBA00023128"/>
    </source>
</evidence>
<proteinExistence type="inferred from homology"/>
<feature type="compositionally biased region" description="Low complexity" evidence="5">
    <location>
        <begin position="505"/>
        <end position="520"/>
    </location>
</feature>
<dbReference type="Pfam" id="PF02776">
    <property type="entry name" value="TPP_enzyme_N"/>
    <property type="match status" value="1"/>
</dbReference>
<dbReference type="PANTHER" id="PTHR18968">
    <property type="entry name" value="THIAMINE PYROPHOSPHATE ENZYMES"/>
    <property type="match status" value="1"/>
</dbReference>
<dbReference type="InterPro" id="IPR012001">
    <property type="entry name" value="Thiamin_PyroP_enz_TPP-bd_dom"/>
</dbReference>
<comment type="similarity">
    <text evidence="2">Belongs to the TPP enzyme family.</text>
</comment>
<evidence type="ECO:0000259" key="6">
    <source>
        <dbReference type="Pfam" id="PF02775"/>
    </source>
</evidence>
<dbReference type="AlphaFoldDB" id="A0A4Y7SZW6"/>
<dbReference type="InterPro" id="IPR011766">
    <property type="entry name" value="TPP_enzyme_TPP-bd"/>
</dbReference>
<dbReference type="SUPFAM" id="SSF52467">
    <property type="entry name" value="DHS-like NAD/FAD-binding domain"/>
    <property type="match status" value="1"/>
</dbReference>
<dbReference type="EMBL" id="QPFP01000040">
    <property type="protein sequence ID" value="TEB27395.1"/>
    <property type="molecule type" value="Genomic_DNA"/>
</dbReference>
<gene>
    <name evidence="8" type="ORF">FA13DRAFT_1756047</name>
</gene>
<feature type="region of interest" description="Disordered" evidence="5">
    <location>
        <begin position="505"/>
        <end position="536"/>
    </location>
</feature>
<dbReference type="Gene3D" id="3.40.50.970">
    <property type="match status" value="2"/>
</dbReference>
<dbReference type="Pfam" id="PF02775">
    <property type="entry name" value="TPP_enzyme_C"/>
    <property type="match status" value="1"/>
</dbReference>
<sequence>MSTLTASSVFLKTLVETGVTHAFVNWGSDHPALLADLDRQRLTQGTKPKIVICPNEMVALSAAQGYAQVTGKPALVIVHVDVGTQALAGAVHNVDRNRAPVIIYAGASPFSTEGEHKGSRNEWIMWLQDVPDQPSIVRQYMRHTAQLHSALTIPGAIRRAVQIATSEPKGPVYLWARREVMEQEVDPSTFKEVLASTSRQTWPSVEPTALSSTATTRIASALLTAQHPLIVTSHLGRNPDAVSSLLALSSLLAIPVLPVCPSVVSVPHSHPFGLAPTFLTPPSDGGFEDALESPGAAKDLTYLSRADVVLVVDADLTWIPALDQRPNYSARVFVLDGGDPLKTTVQMGWWRGEAEMICHADAEVSLGQILDAVRESDVAGLITEGEDVKRRSRKLTQSWNRRVRDMEAVELDFTSNTQALIPDSPSSPLRTSFTVPNVIRTLREAIQRLTPSRGERTLILNETVTSFQIVWEHMRPEVPGNMLSSGGSSIGWALAAAVGANLGGTVPTESHSSPSLSSDSVDFTTAANGSGAGEGGGQQGNRFDLIVAIVGDGGFLFGIPSSVYWMARRYNTPFLTIVLNNGGWRGPKLSMLAVHPVGLDSQLLSTVPADTLHTGFGPVCPDYSQIAVAASSGWAWGKKLDTSGVPVADGGKAELEKALDDAVKVVLEERRCAVLDCILDGI</sequence>
<evidence type="ECO:0000256" key="1">
    <source>
        <dbReference type="ARBA" id="ARBA00004173"/>
    </source>
</evidence>
<dbReference type="InterPro" id="IPR029061">
    <property type="entry name" value="THDP-binding"/>
</dbReference>
<dbReference type="Gene3D" id="3.40.50.1220">
    <property type="entry name" value="TPP-binding domain"/>
    <property type="match status" value="1"/>
</dbReference>
<organism evidence="8 9">
    <name type="scientific">Coprinellus micaceus</name>
    <name type="common">Glistening ink-cap mushroom</name>
    <name type="synonym">Coprinus micaceus</name>
    <dbReference type="NCBI Taxonomy" id="71717"/>
    <lineage>
        <taxon>Eukaryota</taxon>
        <taxon>Fungi</taxon>
        <taxon>Dikarya</taxon>
        <taxon>Basidiomycota</taxon>
        <taxon>Agaricomycotina</taxon>
        <taxon>Agaricomycetes</taxon>
        <taxon>Agaricomycetidae</taxon>
        <taxon>Agaricales</taxon>
        <taxon>Agaricineae</taxon>
        <taxon>Psathyrellaceae</taxon>
        <taxon>Coprinellus</taxon>
    </lineage>
</organism>
<protein>
    <submittedName>
        <fullName evidence="8">Acetolactate synthase catalytic subunit</fullName>
    </submittedName>
</protein>
<dbReference type="InterPro" id="IPR029035">
    <property type="entry name" value="DHS-like_NAD/FAD-binding_dom"/>
</dbReference>
<dbReference type="CDD" id="cd07035">
    <property type="entry name" value="TPP_PYR_POX_like"/>
    <property type="match status" value="1"/>
</dbReference>
<dbReference type="GO" id="GO:0005948">
    <property type="term" value="C:acetolactate synthase complex"/>
    <property type="evidence" value="ECO:0007669"/>
    <property type="project" value="TreeGrafter"/>
</dbReference>
<name>A0A4Y7SZW6_COPMI</name>
<dbReference type="OrthoDB" id="2867507at2759"/>
<dbReference type="STRING" id="71717.A0A4Y7SZW6"/>
<dbReference type="GO" id="GO:0050660">
    <property type="term" value="F:flavin adenine dinucleotide binding"/>
    <property type="evidence" value="ECO:0007669"/>
    <property type="project" value="TreeGrafter"/>
</dbReference>